<sequence>MKLLIRHLGSAYVYMCYTRGPCDGLYVDVFVLRMVVINVLNFWPLETPNHIIYDLIRIN</sequence>
<dbReference type="HOGENOM" id="CLU_2963036_0_0_1"/>
<dbReference type="EMBL" id="JH818089">
    <property type="protein sequence ID" value="EKC34466.1"/>
    <property type="molecule type" value="Genomic_DNA"/>
</dbReference>
<dbReference type="InParanoid" id="K1RJR8"/>
<gene>
    <name evidence="1" type="ORF">CGI_10015389</name>
</gene>
<evidence type="ECO:0000313" key="1">
    <source>
        <dbReference type="EMBL" id="EKC34466.1"/>
    </source>
</evidence>
<accession>K1RJR8</accession>
<proteinExistence type="predicted"/>
<organism evidence="1">
    <name type="scientific">Magallana gigas</name>
    <name type="common">Pacific oyster</name>
    <name type="synonym">Crassostrea gigas</name>
    <dbReference type="NCBI Taxonomy" id="29159"/>
    <lineage>
        <taxon>Eukaryota</taxon>
        <taxon>Metazoa</taxon>
        <taxon>Spiralia</taxon>
        <taxon>Lophotrochozoa</taxon>
        <taxon>Mollusca</taxon>
        <taxon>Bivalvia</taxon>
        <taxon>Autobranchia</taxon>
        <taxon>Pteriomorphia</taxon>
        <taxon>Ostreida</taxon>
        <taxon>Ostreoidea</taxon>
        <taxon>Ostreidae</taxon>
        <taxon>Magallana</taxon>
    </lineage>
</organism>
<name>K1RJR8_MAGGI</name>
<dbReference type="AlphaFoldDB" id="K1RJR8"/>
<protein>
    <submittedName>
        <fullName evidence="1">Uncharacterized protein</fullName>
    </submittedName>
</protein>
<reference evidence="1" key="1">
    <citation type="journal article" date="2012" name="Nature">
        <title>The oyster genome reveals stress adaptation and complexity of shell formation.</title>
        <authorList>
            <person name="Zhang G."/>
            <person name="Fang X."/>
            <person name="Guo X."/>
            <person name="Li L."/>
            <person name="Luo R."/>
            <person name="Xu F."/>
            <person name="Yang P."/>
            <person name="Zhang L."/>
            <person name="Wang X."/>
            <person name="Qi H."/>
            <person name="Xiong Z."/>
            <person name="Que H."/>
            <person name="Xie Y."/>
            <person name="Holland P.W."/>
            <person name="Paps J."/>
            <person name="Zhu Y."/>
            <person name="Wu F."/>
            <person name="Chen Y."/>
            <person name="Wang J."/>
            <person name="Peng C."/>
            <person name="Meng J."/>
            <person name="Yang L."/>
            <person name="Liu J."/>
            <person name="Wen B."/>
            <person name="Zhang N."/>
            <person name="Huang Z."/>
            <person name="Zhu Q."/>
            <person name="Feng Y."/>
            <person name="Mount A."/>
            <person name="Hedgecock D."/>
            <person name="Xu Z."/>
            <person name="Liu Y."/>
            <person name="Domazet-Loso T."/>
            <person name="Du Y."/>
            <person name="Sun X."/>
            <person name="Zhang S."/>
            <person name="Liu B."/>
            <person name="Cheng P."/>
            <person name="Jiang X."/>
            <person name="Li J."/>
            <person name="Fan D."/>
            <person name="Wang W."/>
            <person name="Fu W."/>
            <person name="Wang T."/>
            <person name="Wang B."/>
            <person name="Zhang J."/>
            <person name="Peng Z."/>
            <person name="Li Y."/>
            <person name="Li N."/>
            <person name="Wang J."/>
            <person name="Chen M."/>
            <person name="He Y."/>
            <person name="Tan F."/>
            <person name="Song X."/>
            <person name="Zheng Q."/>
            <person name="Huang R."/>
            <person name="Yang H."/>
            <person name="Du X."/>
            <person name="Chen L."/>
            <person name="Yang M."/>
            <person name="Gaffney P.M."/>
            <person name="Wang S."/>
            <person name="Luo L."/>
            <person name="She Z."/>
            <person name="Ming Y."/>
            <person name="Huang W."/>
            <person name="Zhang S."/>
            <person name="Huang B."/>
            <person name="Zhang Y."/>
            <person name="Qu T."/>
            <person name="Ni P."/>
            <person name="Miao G."/>
            <person name="Wang J."/>
            <person name="Wang Q."/>
            <person name="Steinberg C.E."/>
            <person name="Wang H."/>
            <person name="Li N."/>
            <person name="Qian L."/>
            <person name="Zhang G."/>
            <person name="Li Y."/>
            <person name="Yang H."/>
            <person name="Liu X."/>
            <person name="Wang J."/>
            <person name="Yin Y."/>
            <person name="Wang J."/>
        </authorList>
    </citation>
    <scope>NUCLEOTIDE SEQUENCE [LARGE SCALE GENOMIC DNA]</scope>
    <source>
        <strain evidence="1">05x7-T-G4-1.051#20</strain>
    </source>
</reference>